<dbReference type="EMBL" id="SJPR01000004">
    <property type="protein sequence ID" value="TWT95986.1"/>
    <property type="molecule type" value="Genomic_DNA"/>
</dbReference>
<feature type="domain" description="Ice-binding protein C-terminal" evidence="2">
    <location>
        <begin position="204"/>
        <end position="225"/>
    </location>
</feature>
<accession>A0A5C6A978</accession>
<proteinExistence type="predicted"/>
<feature type="chain" id="PRO_5023064818" description="Ice-binding protein C-terminal domain-containing protein" evidence="1">
    <location>
        <begin position="25"/>
        <end position="240"/>
    </location>
</feature>
<protein>
    <recommendedName>
        <fullName evidence="2">Ice-binding protein C-terminal domain-containing protein</fullName>
    </recommendedName>
</protein>
<dbReference type="InterPro" id="IPR013424">
    <property type="entry name" value="Ice-binding_C"/>
</dbReference>
<feature type="signal peptide" evidence="1">
    <location>
        <begin position="1"/>
        <end position="24"/>
    </location>
</feature>
<evidence type="ECO:0000313" key="3">
    <source>
        <dbReference type="EMBL" id="TWT95986.1"/>
    </source>
</evidence>
<evidence type="ECO:0000259" key="2">
    <source>
        <dbReference type="Pfam" id="PF07589"/>
    </source>
</evidence>
<evidence type="ECO:0000256" key="1">
    <source>
        <dbReference type="SAM" id="SignalP"/>
    </source>
</evidence>
<dbReference type="NCBIfam" id="TIGR02595">
    <property type="entry name" value="PEP_CTERM"/>
    <property type="match status" value="1"/>
</dbReference>
<comment type="caution">
    <text evidence="3">The sequence shown here is derived from an EMBL/GenBank/DDBJ whole genome shotgun (WGS) entry which is preliminary data.</text>
</comment>
<keyword evidence="4" id="KW-1185">Reference proteome</keyword>
<sequence precursor="true">MPNALPCGVLTLTVAWSFACQAVAAPLTAASNRATAPGDASAAAVVERLGTAAAPIDRQIAQTFLTVNGGVLQSISVTAGARGGLANQDGQGLRVTLTEFTAGMIGDVLATAPVDNVELLAGFGGPFTQPDVLQATATFDAASVVLTSGVTYAMVFSAERFTDSFFILGGNLGYPDGALGGRTGDSPFGFGPLTDLFFDVTVEAIPEPTSIALLASGGLATGRRRSMRRRGPVERGPVEC</sequence>
<dbReference type="Pfam" id="PF07589">
    <property type="entry name" value="PEP-CTERM"/>
    <property type="match status" value="1"/>
</dbReference>
<name>A0A5C6A978_9BACT</name>
<gene>
    <name evidence="3" type="ORF">Pla108_30650</name>
</gene>
<dbReference type="RefSeq" id="WP_197526595.1">
    <property type="nucleotide sequence ID" value="NZ_SJPR01000004.1"/>
</dbReference>
<dbReference type="Proteomes" id="UP000317421">
    <property type="component" value="Unassembled WGS sequence"/>
</dbReference>
<organism evidence="3 4">
    <name type="scientific">Botrimarina colliarenosi</name>
    <dbReference type="NCBI Taxonomy" id="2528001"/>
    <lineage>
        <taxon>Bacteria</taxon>
        <taxon>Pseudomonadati</taxon>
        <taxon>Planctomycetota</taxon>
        <taxon>Planctomycetia</taxon>
        <taxon>Pirellulales</taxon>
        <taxon>Lacipirellulaceae</taxon>
        <taxon>Botrimarina</taxon>
    </lineage>
</organism>
<evidence type="ECO:0000313" key="4">
    <source>
        <dbReference type="Proteomes" id="UP000317421"/>
    </source>
</evidence>
<dbReference type="AlphaFoldDB" id="A0A5C6A978"/>
<keyword evidence="1" id="KW-0732">Signal</keyword>
<reference evidence="3 4" key="1">
    <citation type="submission" date="2019-02" db="EMBL/GenBank/DDBJ databases">
        <title>Deep-cultivation of Planctomycetes and their phenomic and genomic characterization uncovers novel biology.</title>
        <authorList>
            <person name="Wiegand S."/>
            <person name="Jogler M."/>
            <person name="Boedeker C."/>
            <person name="Pinto D."/>
            <person name="Vollmers J."/>
            <person name="Rivas-Marin E."/>
            <person name="Kohn T."/>
            <person name="Peeters S.H."/>
            <person name="Heuer A."/>
            <person name="Rast P."/>
            <person name="Oberbeckmann S."/>
            <person name="Bunk B."/>
            <person name="Jeske O."/>
            <person name="Meyerdierks A."/>
            <person name="Storesund J.E."/>
            <person name="Kallscheuer N."/>
            <person name="Luecker S."/>
            <person name="Lage O.M."/>
            <person name="Pohl T."/>
            <person name="Merkel B.J."/>
            <person name="Hornburger P."/>
            <person name="Mueller R.-W."/>
            <person name="Bruemmer F."/>
            <person name="Labrenz M."/>
            <person name="Spormann A.M."/>
            <person name="Op Den Camp H."/>
            <person name="Overmann J."/>
            <person name="Amann R."/>
            <person name="Jetten M.S.M."/>
            <person name="Mascher T."/>
            <person name="Medema M.H."/>
            <person name="Devos D.P."/>
            <person name="Kaster A.-K."/>
            <person name="Ovreas L."/>
            <person name="Rohde M."/>
            <person name="Galperin M.Y."/>
            <person name="Jogler C."/>
        </authorList>
    </citation>
    <scope>NUCLEOTIDE SEQUENCE [LARGE SCALE GENOMIC DNA]</scope>
    <source>
        <strain evidence="3 4">Pla108</strain>
    </source>
</reference>